<protein>
    <recommendedName>
        <fullName evidence="3">HEAT repeat domain-containing protein</fullName>
    </recommendedName>
</protein>
<dbReference type="InterPro" id="IPR011989">
    <property type="entry name" value="ARM-like"/>
</dbReference>
<dbReference type="InterPro" id="IPR016024">
    <property type="entry name" value="ARM-type_fold"/>
</dbReference>
<accession>A0ABN3RRF3</accession>
<keyword evidence="2" id="KW-1185">Reference proteome</keyword>
<evidence type="ECO:0008006" key="3">
    <source>
        <dbReference type="Google" id="ProtNLM"/>
    </source>
</evidence>
<reference evidence="1 2" key="1">
    <citation type="journal article" date="2019" name="Int. J. Syst. Evol. Microbiol.">
        <title>The Global Catalogue of Microorganisms (GCM) 10K type strain sequencing project: providing services to taxonomists for standard genome sequencing and annotation.</title>
        <authorList>
            <consortium name="The Broad Institute Genomics Platform"/>
            <consortium name="The Broad Institute Genome Sequencing Center for Infectious Disease"/>
            <person name="Wu L."/>
            <person name="Ma J."/>
        </authorList>
    </citation>
    <scope>NUCLEOTIDE SEQUENCE [LARGE SCALE GENOMIC DNA]</scope>
    <source>
        <strain evidence="1 2">JCM 4524</strain>
    </source>
</reference>
<dbReference type="Gene3D" id="1.25.10.10">
    <property type="entry name" value="Leucine-rich Repeat Variant"/>
    <property type="match status" value="1"/>
</dbReference>
<dbReference type="Proteomes" id="UP001500151">
    <property type="component" value="Unassembled WGS sequence"/>
</dbReference>
<evidence type="ECO:0000313" key="1">
    <source>
        <dbReference type="EMBL" id="GAA2658856.1"/>
    </source>
</evidence>
<sequence>MTLLGRSHGSRNSTTLDAIDKNRSYAHDALANLARAGNHWANETLAFEDAKDLEATATTEALTRLTTPLQHTEGVYSVGTNAIGDSLLIRHLPSDAIDSAVAELLARADEPHLSSSDRGEYLIAAANLSPHINQSKQGEYFEAAIRLATSPTPSDHDKLNEQFTHKLGGFRMNGTPRDSRGQAVMLAATLAADEPQRNHVRRIVYSLLGEDADYWPTRALQRLGDTVKDDLAFLASQGWAIRSLAAILWADHGEPAHLGRRLAADPDVRVRRALARALNQKGDTSHPAVREQLAADPAYSVRAALRTSPAQYGC</sequence>
<dbReference type="SUPFAM" id="SSF48371">
    <property type="entry name" value="ARM repeat"/>
    <property type="match status" value="1"/>
</dbReference>
<gene>
    <name evidence="1" type="ORF">GCM10010307_74920</name>
</gene>
<dbReference type="EMBL" id="BAAASJ010000118">
    <property type="protein sequence ID" value="GAA2658856.1"/>
    <property type="molecule type" value="Genomic_DNA"/>
</dbReference>
<comment type="caution">
    <text evidence="1">The sequence shown here is derived from an EMBL/GenBank/DDBJ whole genome shotgun (WGS) entry which is preliminary data.</text>
</comment>
<proteinExistence type="predicted"/>
<name>A0ABN3RRF3_9ACTN</name>
<evidence type="ECO:0000313" key="2">
    <source>
        <dbReference type="Proteomes" id="UP001500151"/>
    </source>
</evidence>
<organism evidence="1 2">
    <name type="scientific">Streptomyces vastus</name>
    <dbReference type="NCBI Taxonomy" id="285451"/>
    <lineage>
        <taxon>Bacteria</taxon>
        <taxon>Bacillati</taxon>
        <taxon>Actinomycetota</taxon>
        <taxon>Actinomycetes</taxon>
        <taxon>Kitasatosporales</taxon>
        <taxon>Streptomycetaceae</taxon>
        <taxon>Streptomyces</taxon>
    </lineage>
</organism>